<dbReference type="InterPro" id="IPR036388">
    <property type="entry name" value="WH-like_DNA-bd_sf"/>
</dbReference>
<dbReference type="Pfam" id="PF02082">
    <property type="entry name" value="Rrf2"/>
    <property type="match status" value="1"/>
</dbReference>
<gene>
    <name evidence="1" type="ORF">FHS74_004477</name>
</gene>
<dbReference type="GO" id="GO:0003700">
    <property type="term" value="F:DNA-binding transcription factor activity"/>
    <property type="evidence" value="ECO:0007669"/>
    <property type="project" value="TreeGrafter"/>
</dbReference>
<dbReference type="GO" id="GO:0003677">
    <property type="term" value="F:DNA binding"/>
    <property type="evidence" value="ECO:0007669"/>
    <property type="project" value="UniProtKB-KW"/>
</dbReference>
<dbReference type="PANTHER" id="PTHR33221">
    <property type="entry name" value="WINGED HELIX-TURN-HELIX TRANSCRIPTIONAL REGULATOR, RRF2 FAMILY"/>
    <property type="match status" value="1"/>
</dbReference>
<organism evidence="1 2">
    <name type="scientific">Nitrospirillum iridis</name>
    <dbReference type="NCBI Taxonomy" id="765888"/>
    <lineage>
        <taxon>Bacteria</taxon>
        <taxon>Pseudomonadati</taxon>
        <taxon>Pseudomonadota</taxon>
        <taxon>Alphaproteobacteria</taxon>
        <taxon>Rhodospirillales</taxon>
        <taxon>Azospirillaceae</taxon>
        <taxon>Nitrospirillum</taxon>
    </lineage>
</organism>
<accession>A0A7X0B2N0</accession>
<reference evidence="1 2" key="1">
    <citation type="submission" date="2020-08" db="EMBL/GenBank/DDBJ databases">
        <title>Genomic Encyclopedia of Type Strains, Phase IV (KMG-IV): sequencing the most valuable type-strain genomes for metagenomic binning, comparative biology and taxonomic classification.</title>
        <authorList>
            <person name="Goeker M."/>
        </authorList>
    </citation>
    <scope>NUCLEOTIDE SEQUENCE [LARGE SCALE GENOMIC DNA]</scope>
    <source>
        <strain evidence="1 2">DSM 22198</strain>
    </source>
</reference>
<dbReference type="PROSITE" id="PS51197">
    <property type="entry name" value="HTH_RRF2_2"/>
    <property type="match status" value="1"/>
</dbReference>
<dbReference type="InterPro" id="IPR000944">
    <property type="entry name" value="Tscrpt_reg_Rrf2"/>
</dbReference>
<dbReference type="Proteomes" id="UP000539175">
    <property type="component" value="Unassembled WGS sequence"/>
</dbReference>
<evidence type="ECO:0000313" key="2">
    <source>
        <dbReference type="Proteomes" id="UP000539175"/>
    </source>
</evidence>
<proteinExistence type="predicted"/>
<dbReference type="PANTHER" id="PTHR33221:SF15">
    <property type="entry name" value="HTH-TYPE TRANSCRIPTIONAL REGULATOR YWGB-RELATED"/>
    <property type="match status" value="1"/>
</dbReference>
<keyword evidence="2" id="KW-1185">Reference proteome</keyword>
<dbReference type="InterPro" id="IPR036390">
    <property type="entry name" value="WH_DNA-bd_sf"/>
</dbReference>
<dbReference type="EMBL" id="JACIIZ010000014">
    <property type="protein sequence ID" value="MBB6253901.1"/>
    <property type="molecule type" value="Genomic_DNA"/>
</dbReference>
<dbReference type="GO" id="GO:0005829">
    <property type="term" value="C:cytosol"/>
    <property type="evidence" value="ECO:0007669"/>
    <property type="project" value="TreeGrafter"/>
</dbReference>
<dbReference type="Gene3D" id="1.10.10.10">
    <property type="entry name" value="Winged helix-like DNA-binding domain superfamily/Winged helix DNA-binding domain"/>
    <property type="match status" value="1"/>
</dbReference>
<dbReference type="RefSeq" id="WP_184805404.1">
    <property type="nucleotide sequence ID" value="NZ_JACIIZ010000014.1"/>
</dbReference>
<sequence>MSRDSRLARMAHVLVHMACNHGAATSDVIARMLSTNPVVVRRTMAGLRDRGIVTSEKGPRGGWRLTRPLEELTLLDVHRALETVSVFTIGPTADHPECPVEHLANQAIVGALAQAGTALEAALAQVRLSDILAEGQALRAARDADGPHVCPNTARGAWS</sequence>
<comment type="caution">
    <text evidence="1">The sequence shown here is derived from an EMBL/GenBank/DDBJ whole genome shotgun (WGS) entry which is preliminary data.</text>
</comment>
<dbReference type="SUPFAM" id="SSF46785">
    <property type="entry name" value="Winged helix' DNA-binding domain"/>
    <property type="match status" value="1"/>
</dbReference>
<protein>
    <submittedName>
        <fullName evidence="1">DNA-binding IscR family transcriptional regulator</fullName>
    </submittedName>
</protein>
<evidence type="ECO:0000313" key="1">
    <source>
        <dbReference type="EMBL" id="MBB6253901.1"/>
    </source>
</evidence>
<keyword evidence="1" id="KW-0238">DNA-binding</keyword>
<dbReference type="AlphaFoldDB" id="A0A7X0B2N0"/>
<name>A0A7X0B2N0_9PROT</name>